<protein>
    <submittedName>
        <fullName evidence="2">Uncharacterized protein</fullName>
    </submittedName>
</protein>
<name>A0A7Y9I978_9ACTN</name>
<comment type="caution">
    <text evidence="2">The sequence shown here is derived from an EMBL/GenBank/DDBJ whole genome shotgun (WGS) entry which is preliminary data.</text>
</comment>
<gene>
    <name evidence="2" type="ORF">BKA15_003423</name>
</gene>
<feature type="region of interest" description="Disordered" evidence="1">
    <location>
        <begin position="96"/>
        <end position="117"/>
    </location>
</feature>
<keyword evidence="3" id="KW-1185">Reference proteome</keyword>
<dbReference type="AlphaFoldDB" id="A0A7Y9I978"/>
<evidence type="ECO:0000313" key="2">
    <source>
        <dbReference type="EMBL" id="NYE72094.1"/>
    </source>
</evidence>
<sequence>MTARNPLRRTSRQEPDRAPVVLPQVVITVADAGALDVTVDGQPLPPPHPGAGPWTREGFGSLLDAVTQNRMIAVRVEVHESDGSVFTDIIRARKPIPPVTAETPEPETRRSRRTHARQTPELVEVTGEGFVPGEDVAVALIVSHTDATGTGHARTFLDTAQLGQTSGVVLYGCISGTTVIRRLP</sequence>
<dbReference type="RefSeq" id="WP_179752682.1">
    <property type="nucleotide sequence ID" value="NZ_JACCBU010000001.1"/>
</dbReference>
<reference evidence="2 3" key="1">
    <citation type="submission" date="2020-07" db="EMBL/GenBank/DDBJ databases">
        <title>Sequencing the genomes of 1000 actinobacteria strains.</title>
        <authorList>
            <person name="Klenk H.-P."/>
        </authorList>
    </citation>
    <scope>NUCLEOTIDE SEQUENCE [LARGE SCALE GENOMIC DNA]</scope>
    <source>
        <strain evidence="2 3">DSM 22083</strain>
    </source>
</reference>
<organism evidence="2 3">
    <name type="scientific">Microlunatus parietis</name>
    <dbReference type="NCBI Taxonomy" id="682979"/>
    <lineage>
        <taxon>Bacteria</taxon>
        <taxon>Bacillati</taxon>
        <taxon>Actinomycetota</taxon>
        <taxon>Actinomycetes</taxon>
        <taxon>Propionibacteriales</taxon>
        <taxon>Propionibacteriaceae</taxon>
        <taxon>Microlunatus</taxon>
    </lineage>
</organism>
<proteinExistence type="predicted"/>
<dbReference type="Proteomes" id="UP000569914">
    <property type="component" value="Unassembled WGS sequence"/>
</dbReference>
<accession>A0A7Y9I978</accession>
<dbReference type="EMBL" id="JACCBU010000001">
    <property type="protein sequence ID" value="NYE72094.1"/>
    <property type="molecule type" value="Genomic_DNA"/>
</dbReference>
<evidence type="ECO:0000256" key="1">
    <source>
        <dbReference type="SAM" id="MobiDB-lite"/>
    </source>
</evidence>
<evidence type="ECO:0000313" key="3">
    <source>
        <dbReference type="Proteomes" id="UP000569914"/>
    </source>
</evidence>